<evidence type="ECO:0000256" key="4">
    <source>
        <dbReference type="ARBA" id="ARBA00022989"/>
    </source>
</evidence>
<evidence type="ECO:0000256" key="2">
    <source>
        <dbReference type="ARBA" id="ARBA00022475"/>
    </source>
</evidence>
<dbReference type="AlphaFoldDB" id="A0ABC8CM75"/>
<evidence type="ECO:0000256" key="6">
    <source>
        <dbReference type="SAM" id="MobiDB-lite"/>
    </source>
</evidence>
<evidence type="ECO:0000313" key="10">
    <source>
        <dbReference type="EMBL" id="QQU78124.1"/>
    </source>
</evidence>
<dbReference type="GeneID" id="72411616"/>
<dbReference type="RefSeq" id="WP_046645748.1">
    <property type="nucleotide sequence ID" value="NZ_CAACYF010000002.1"/>
</dbReference>
<dbReference type="PANTHER" id="PTHR34187">
    <property type="entry name" value="FGR18P"/>
    <property type="match status" value="1"/>
</dbReference>
<reference evidence="10 12" key="2">
    <citation type="submission" date="2021-01" db="EMBL/GenBank/DDBJ databases">
        <title>FDA dAtabase for Regulatory Grade micrObial Sequences (FDA-ARGOS): Supporting development and validation of Infectious Disease Dx tests.</title>
        <authorList>
            <person name="Sproer C."/>
            <person name="Gronow S."/>
            <person name="Severitt S."/>
            <person name="Schroder I."/>
            <person name="Tallon L."/>
            <person name="Sadzewicz L."/>
            <person name="Zhao X."/>
            <person name="Boylan J."/>
            <person name="Ott S."/>
            <person name="Bowen H."/>
            <person name="Vavikolanu K."/>
            <person name="Mehta A."/>
            <person name="Aluvathingal J."/>
            <person name="Nadendla S."/>
            <person name="Lowell S."/>
            <person name="Myers T."/>
            <person name="Yan Y."/>
            <person name="Sichtig H."/>
        </authorList>
    </citation>
    <scope>NUCLEOTIDE SEQUENCE [LARGE SCALE GENOMIC DNA]</scope>
    <source>
        <strain evidence="10 12">FDAARGOS_1115</strain>
    </source>
</reference>
<feature type="domain" description="DUF202" evidence="8">
    <location>
        <begin position="22"/>
        <end position="87"/>
    </location>
</feature>
<name>A0ABC8CM75_CORST</name>
<feature type="transmembrane region" description="Helical" evidence="7">
    <location>
        <begin position="99"/>
        <end position="121"/>
    </location>
</feature>
<dbReference type="Proteomes" id="UP000595757">
    <property type="component" value="Chromosome"/>
</dbReference>
<feature type="region of interest" description="Disordered" evidence="6">
    <location>
        <begin position="1"/>
        <end position="23"/>
    </location>
</feature>
<keyword evidence="4 7" id="KW-1133">Transmembrane helix</keyword>
<dbReference type="PANTHER" id="PTHR34187:SF2">
    <property type="entry name" value="DUF202 DOMAIN-CONTAINING PROTEIN"/>
    <property type="match status" value="1"/>
</dbReference>
<accession>A0ABC8CM75</accession>
<protein>
    <submittedName>
        <fullName evidence="9">DUF202 domain-containing protein</fullName>
    </submittedName>
</protein>
<dbReference type="EMBL" id="CP068158">
    <property type="protein sequence ID" value="QQU78124.1"/>
    <property type="molecule type" value="Genomic_DNA"/>
</dbReference>
<evidence type="ECO:0000256" key="3">
    <source>
        <dbReference type="ARBA" id="ARBA00022692"/>
    </source>
</evidence>
<keyword evidence="5 7" id="KW-0472">Membrane</keyword>
<gene>
    <name evidence="9" type="ORF">A9D01_10675</name>
    <name evidence="10" type="ORF">I6I72_06425</name>
</gene>
<reference evidence="9 11" key="1">
    <citation type="submission" date="2017-11" db="EMBL/GenBank/DDBJ databases">
        <title>Whole genome sequencing of cultured pathogen.</title>
        <authorList>
            <person name="Hoffmann M."/>
            <person name="Sanchez M."/>
            <person name="Timme R."/>
            <person name="Nudel K."/>
            <person name="Bry L."/>
        </authorList>
    </citation>
    <scope>NUCLEOTIDE SEQUENCE [LARGE SCALE GENOMIC DNA]</scope>
    <source>
        <strain evidence="9 11">216</strain>
    </source>
</reference>
<dbReference type="InterPro" id="IPR052053">
    <property type="entry name" value="IM_YidH-like"/>
</dbReference>
<evidence type="ECO:0000313" key="9">
    <source>
        <dbReference type="EMBL" id="ATZ09139.1"/>
    </source>
</evidence>
<evidence type="ECO:0000313" key="11">
    <source>
        <dbReference type="Proteomes" id="UP000231994"/>
    </source>
</evidence>
<dbReference type="EMBL" id="CP024932">
    <property type="protein sequence ID" value="ATZ09139.1"/>
    <property type="molecule type" value="Genomic_DNA"/>
</dbReference>
<dbReference type="GO" id="GO:0005886">
    <property type="term" value="C:plasma membrane"/>
    <property type="evidence" value="ECO:0007669"/>
    <property type="project" value="UniProtKB-SubCell"/>
</dbReference>
<organism evidence="9 11">
    <name type="scientific">Corynebacterium striatum</name>
    <dbReference type="NCBI Taxonomy" id="43770"/>
    <lineage>
        <taxon>Bacteria</taxon>
        <taxon>Bacillati</taxon>
        <taxon>Actinomycetota</taxon>
        <taxon>Actinomycetes</taxon>
        <taxon>Mycobacteriales</taxon>
        <taxon>Corynebacteriaceae</taxon>
        <taxon>Corynebacterium</taxon>
    </lineage>
</organism>
<dbReference type="InterPro" id="IPR003807">
    <property type="entry name" value="DUF202"/>
</dbReference>
<evidence type="ECO:0000256" key="7">
    <source>
        <dbReference type="SAM" id="Phobius"/>
    </source>
</evidence>
<evidence type="ECO:0000259" key="8">
    <source>
        <dbReference type="Pfam" id="PF02656"/>
    </source>
</evidence>
<dbReference type="Proteomes" id="UP000231994">
    <property type="component" value="Chromosome"/>
</dbReference>
<evidence type="ECO:0000313" key="12">
    <source>
        <dbReference type="Proteomes" id="UP000595757"/>
    </source>
</evidence>
<comment type="subcellular location">
    <subcellularLocation>
        <location evidence="1">Cell membrane</location>
        <topology evidence="1">Multi-pass membrane protein</topology>
    </subcellularLocation>
</comment>
<sequence length="122" mass="13204">MSAPDKRFPRSVYSRGSEPDPRFSMANERTFLAWIRTALAFIAGGVALQAFELPIHGTLTTVISVLMLLTAMVLPGVAWAHWRASESAMRQEKPLPANLAMPVLVGLVIMVGALILAGQLMS</sequence>
<keyword evidence="3 7" id="KW-0812">Transmembrane</keyword>
<evidence type="ECO:0000256" key="1">
    <source>
        <dbReference type="ARBA" id="ARBA00004651"/>
    </source>
</evidence>
<keyword evidence="12" id="KW-1185">Reference proteome</keyword>
<proteinExistence type="predicted"/>
<feature type="transmembrane region" description="Helical" evidence="7">
    <location>
        <begin position="57"/>
        <end position="79"/>
    </location>
</feature>
<dbReference type="Pfam" id="PF02656">
    <property type="entry name" value="DUF202"/>
    <property type="match status" value="1"/>
</dbReference>
<evidence type="ECO:0000256" key="5">
    <source>
        <dbReference type="ARBA" id="ARBA00023136"/>
    </source>
</evidence>
<keyword evidence="2" id="KW-1003">Cell membrane</keyword>
<feature type="transmembrane region" description="Helical" evidence="7">
    <location>
        <begin position="31"/>
        <end position="51"/>
    </location>
</feature>